<proteinExistence type="predicted"/>
<dbReference type="RefSeq" id="WP_217138843.1">
    <property type="nucleotide sequence ID" value="NZ_JAFMOU010000070.1"/>
</dbReference>
<keyword evidence="2" id="KW-1185">Reference proteome</keyword>
<organism evidence="1 2">
    <name type="scientific">Rahnella perminowiae</name>
    <dbReference type="NCBI Taxonomy" id="2816244"/>
    <lineage>
        <taxon>Bacteria</taxon>
        <taxon>Pseudomonadati</taxon>
        <taxon>Pseudomonadota</taxon>
        <taxon>Gammaproteobacteria</taxon>
        <taxon>Enterobacterales</taxon>
        <taxon>Yersiniaceae</taxon>
        <taxon>Rahnella</taxon>
    </lineage>
</organism>
<sequence length="60" mass="6915">MQTKGCNPEMKAPHSGKISSLSLWFLKHSQRAERVLKKRREIQEGKSTFPFWSVSARKAV</sequence>
<gene>
    <name evidence="1" type="ORF">J1786_17030</name>
</gene>
<protein>
    <submittedName>
        <fullName evidence="1">Uncharacterized protein</fullName>
    </submittedName>
</protein>
<comment type="caution">
    <text evidence="1">The sequence shown here is derived from an EMBL/GenBank/DDBJ whole genome shotgun (WGS) entry which is preliminary data.</text>
</comment>
<reference evidence="1 2" key="1">
    <citation type="submission" date="2021-03" db="EMBL/GenBank/DDBJ databases">
        <title>Five novel Rahnella species.</title>
        <authorList>
            <person name="Brady C."/>
            <person name="Asselin J."/>
            <person name="Beer S."/>
            <person name="Bruberg M.B."/>
            <person name="Crampton B."/>
            <person name="Venter S."/>
            <person name="Arnold D."/>
            <person name="Denman S."/>
        </authorList>
    </citation>
    <scope>NUCLEOTIDE SEQUENCE [LARGE SCALE GENOMIC DNA]</scope>
    <source>
        <strain evidence="1 2">L72c</strain>
    </source>
</reference>
<accession>A0ABS6L4N8</accession>
<name>A0ABS6L4N8_9GAMM</name>
<dbReference type="Proteomes" id="UP000699865">
    <property type="component" value="Unassembled WGS sequence"/>
</dbReference>
<dbReference type="EMBL" id="JAFMOU010000070">
    <property type="protein sequence ID" value="MBU9836509.1"/>
    <property type="molecule type" value="Genomic_DNA"/>
</dbReference>
<evidence type="ECO:0000313" key="1">
    <source>
        <dbReference type="EMBL" id="MBU9836509.1"/>
    </source>
</evidence>
<evidence type="ECO:0000313" key="2">
    <source>
        <dbReference type="Proteomes" id="UP000699865"/>
    </source>
</evidence>